<dbReference type="EMBL" id="JARK01001633">
    <property type="protein sequence ID" value="EYB85506.1"/>
    <property type="molecule type" value="Genomic_DNA"/>
</dbReference>
<gene>
    <name evidence="1" type="primary">Acey_s0297.g1742</name>
    <name evidence="1" type="ORF">Y032_0297g1742</name>
</gene>
<evidence type="ECO:0000313" key="1">
    <source>
        <dbReference type="EMBL" id="EYB85506.1"/>
    </source>
</evidence>
<accession>A0A016S4W6</accession>
<name>A0A016S4W6_9BILA</name>
<sequence length="120" mass="14321">MYVARILSLRAQRKLYEKIWYQTIGDYSSRRKIRMDTYTITNIPETILIERTMCSPLKMNFSYDAPIDMWARRVTLFKSTVAATVQTPYQNWSMGTVRCGTFQGFFHCFRPRCRLGRRIQ</sequence>
<organism evidence="1 2">
    <name type="scientific">Ancylostoma ceylanicum</name>
    <dbReference type="NCBI Taxonomy" id="53326"/>
    <lineage>
        <taxon>Eukaryota</taxon>
        <taxon>Metazoa</taxon>
        <taxon>Ecdysozoa</taxon>
        <taxon>Nematoda</taxon>
        <taxon>Chromadorea</taxon>
        <taxon>Rhabditida</taxon>
        <taxon>Rhabditina</taxon>
        <taxon>Rhabditomorpha</taxon>
        <taxon>Strongyloidea</taxon>
        <taxon>Ancylostomatidae</taxon>
        <taxon>Ancylostomatinae</taxon>
        <taxon>Ancylostoma</taxon>
    </lineage>
</organism>
<protein>
    <submittedName>
        <fullName evidence="1">Uncharacterized protein</fullName>
    </submittedName>
</protein>
<keyword evidence="2" id="KW-1185">Reference proteome</keyword>
<evidence type="ECO:0000313" key="2">
    <source>
        <dbReference type="Proteomes" id="UP000024635"/>
    </source>
</evidence>
<dbReference type="Proteomes" id="UP000024635">
    <property type="component" value="Unassembled WGS sequence"/>
</dbReference>
<comment type="caution">
    <text evidence="1">The sequence shown here is derived from an EMBL/GenBank/DDBJ whole genome shotgun (WGS) entry which is preliminary data.</text>
</comment>
<proteinExistence type="predicted"/>
<dbReference type="AlphaFoldDB" id="A0A016S4W6"/>
<reference evidence="2" key="1">
    <citation type="journal article" date="2015" name="Nat. Genet.">
        <title>The genome and transcriptome of the zoonotic hookworm Ancylostoma ceylanicum identify infection-specific gene families.</title>
        <authorList>
            <person name="Schwarz E.M."/>
            <person name="Hu Y."/>
            <person name="Antoshechkin I."/>
            <person name="Miller M.M."/>
            <person name="Sternberg P.W."/>
            <person name="Aroian R.V."/>
        </authorList>
    </citation>
    <scope>NUCLEOTIDE SEQUENCE</scope>
    <source>
        <strain evidence="2">HY135</strain>
    </source>
</reference>